<feature type="non-terminal residue" evidence="1">
    <location>
        <position position="895"/>
    </location>
</feature>
<comment type="caution">
    <text evidence="1">The sequence shown here is derived from an EMBL/GenBank/DDBJ whole genome shotgun (WGS) entry which is preliminary data.</text>
</comment>
<dbReference type="EMBL" id="CAMXCT020002970">
    <property type="protein sequence ID" value="CAL1154999.1"/>
    <property type="molecule type" value="Genomic_DNA"/>
</dbReference>
<dbReference type="Proteomes" id="UP001152797">
    <property type="component" value="Unassembled WGS sequence"/>
</dbReference>
<accession>A0A9P1D0K2</accession>
<protein>
    <submittedName>
        <fullName evidence="1">Uncharacterized protein</fullName>
    </submittedName>
</protein>
<dbReference type="OrthoDB" id="305162at2759"/>
<evidence type="ECO:0000313" key="2">
    <source>
        <dbReference type="EMBL" id="CAL1154999.1"/>
    </source>
</evidence>
<keyword evidence="3" id="KW-1185">Reference proteome</keyword>
<evidence type="ECO:0000313" key="1">
    <source>
        <dbReference type="EMBL" id="CAI4001624.1"/>
    </source>
</evidence>
<reference evidence="2" key="2">
    <citation type="submission" date="2024-04" db="EMBL/GenBank/DDBJ databases">
        <authorList>
            <person name="Chen Y."/>
            <person name="Shah S."/>
            <person name="Dougan E. K."/>
            <person name="Thang M."/>
            <person name="Chan C."/>
        </authorList>
    </citation>
    <scope>NUCLEOTIDE SEQUENCE [LARGE SCALE GENOMIC DNA]</scope>
</reference>
<sequence length="895" mass="100804">MADRWCETFGEQRGTRLQFETFNLYHANHWIIKPATDGYAKKGCSMVEIMAIQVQRPHWFEPVCKFLACLEQHALVRELSSSTFYWVCAYANNQHCVEEDIKSNPRSTSFYRAMQMSEGVLLVLDSAGTPFGFSWSQNTMAETGRRDATLTLRRADKAKRGAAKLDSEAAEVDATSLSHYVGTELLERSFRIRCLMSVSVDIPGHGYLDIKLTATSTAADIILLLRERLPDSPWHGNKLLSSGVCQLQCDDIVEATRHSTLILTNYSEITNQEAFCIEDTAERGITREQLAKIVVFISKMADRWCDGYAKKGCSMVELMAIQVQRPHWFVSHAWIEPVCKFLACLEQHALVRELSSSTFYWVCAYANNQHCVEEDIKSNPRSTSFYRAMQMSEGVLLSKVAVAPGAQLERRSQDTEASECPVEVITCIKVFSRSLHEKFTAAARMPSTARLTSFESRGVRTLHRLLSLELLEKVFVALFPLGSGQSQLDAPDLGATETFCIKDTAERGITREQLAKIVVFISKMADRWCDGYAKKGCSMVEIMAIQVQRPQWFVSHAWSEPVYKFLACLEQHALVRELSSSTFYWVCAYANNQHSVDEDIKKNPRSTSFYRAMQKSEGVLLVLDSAGKPFGLSNLRVLNLMSNRSKVAVAPGAQLERRSHTEASECPVEVITGIKVCSRSLHEKLTAAAARMPSTARLTSFESRGVRCILPATLPEDATSVVWLFLPLWRFLKTDLYRICTVRIRCLMSVSVDIPGHGHFDIKLTASSTAADIILLLRERLPDSPWHGNKLLSSGVCQLQCDDIVEATHHSTVVLTNYSEITSQDGYAKKGCSMVELMAIQVQRPHWFVSHAWIEPVCKFLACLEQHALVRELSSSTFYWVCAYANNQIWCCFEE</sequence>
<evidence type="ECO:0000313" key="3">
    <source>
        <dbReference type="Proteomes" id="UP001152797"/>
    </source>
</evidence>
<reference evidence="1" key="1">
    <citation type="submission" date="2022-10" db="EMBL/GenBank/DDBJ databases">
        <authorList>
            <person name="Chen Y."/>
            <person name="Dougan E. K."/>
            <person name="Chan C."/>
            <person name="Rhodes N."/>
            <person name="Thang M."/>
        </authorList>
    </citation>
    <scope>NUCLEOTIDE SEQUENCE</scope>
</reference>
<gene>
    <name evidence="1" type="ORF">C1SCF055_LOCUS27654</name>
</gene>
<organism evidence="1">
    <name type="scientific">Cladocopium goreaui</name>
    <dbReference type="NCBI Taxonomy" id="2562237"/>
    <lineage>
        <taxon>Eukaryota</taxon>
        <taxon>Sar</taxon>
        <taxon>Alveolata</taxon>
        <taxon>Dinophyceae</taxon>
        <taxon>Suessiales</taxon>
        <taxon>Symbiodiniaceae</taxon>
        <taxon>Cladocopium</taxon>
    </lineage>
</organism>
<dbReference type="EMBL" id="CAMXCT030002970">
    <property type="protein sequence ID" value="CAL4788936.1"/>
    <property type="molecule type" value="Genomic_DNA"/>
</dbReference>
<dbReference type="EMBL" id="CAMXCT010002970">
    <property type="protein sequence ID" value="CAI4001624.1"/>
    <property type="molecule type" value="Genomic_DNA"/>
</dbReference>
<proteinExistence type="predicted"/>
<name>A0A9P1D0K2_9DINO</name>
<dbReference type="AlphaFoldDB" id="A0A9P1D0K2"/>